<dbReference type="AlphaFoldDB" id="A0A853BSJ7"/>
<feature type="domain" description="AMP-dependent synthetase/ligase" evidence="1">
    <location>
        <begin position="33"/>
        <end position="389"/>
    </location>
</feature>
<dbReference type="Pfam" id="PF00501">
    <property type="entry name" value="AMP-binding"/>
    <property type="match status" value="1"/>
</dbReference>
<dbReference type="SUPFAM" id="SSF56801">
    <property type="entry name" value="Acetyl-CoA synthetase-like"/>
    <property type="match status" value="1"/>
</dbReference>
<evidence type="ECO:0000313" key="2">
    <source>
        <dbReference type="EMBL" id="NYI97696.1"/>
    </source>
</evidence>
<organism evidence="2 3">
    <name type="scientific">Streptomonospora nanhaiensis</name>
    <dbReference type="NCBI Taxonomy" id="1323731"/>
    <lineage>
        <taxon>Bacteria</taxon>
        <taxon>Bacillati</taxon>
        <taxon>Actinomycetota</taxon>
        <taxon>Actinomycetes</taxon>
        <taxon>Streptosporangiales</taxon>
        <taxon>Nocardiopsidaceae</taxon>
        <taxon>Streptomonospora</taxon>
    </lineage>
</organism>
<dbReference type="Gene3D" id="3.30.300.30">
    <property type="match status" value="1"/>
</dbReference>
<dbReference type="Proteomes" id="UP000575985">
    <property type="component" value="Unassembled WGS sequence"/>
</dbReference>
<dbReference type="EMBL" id="JACCFO010000001">
    <property type="protein sequence ID" value="NYI97696.1"/>
    <property type="molecule type" value="Genomic_DNA"/>
</dbReference>
<protein>
    <submittedName>
        <fullName evidence="2">Acyl-coenzyme A synthetase/AMP-(Fatty) acid ligase</fullName>
    </submittedName>
</protein>
<accession>A0A853BSJ7</accession>
<dbReference type="PANTHER" id="PTHR43767">
    <property type="entry name" value="LONG-CHAIN-FATTY-ACID--COA LIGASE"/>
    <property type="match status" value="1"/>
</dbReference>
<dbReference type="InterPro" id="IPR020845">
    <property type="entry name" value="AMP-binding_CS"/>
</dbReference>
<dbReference type="GO" id="GO:0016878">
    <property type="term" value="F:acid-thiol ligase activity"/>
    <property type="evidence" value="ECO:0007669"/>
    <property type="project" value="UniProtKB-ARBA"/>
</dbReference>
<sequence>MKRLDPATLFDTLAAAHSPTTVHLSRPLDIAPDGGTAYGAAGLADLVADTAGRLAGAGAGPGTTVAVIKDNHWDSTLLAFAAVRVGAVPAPISDHLPPATLAVLLDRLRPAVLVTTRAVLKAAADAGVVLRADRTLSIDGPAPGAAALAEVEPGPSAPRGRAADDPLLIVHTSGTTGVPKLVPHSTATMVRRLIGFEAHRWPVLSSRPDDTVAAATSYVHGRAFAWTASVLWLRPRAVAIVADHAPAAAEPFLRAHPPTTLEALPATYVRWQPMAARTDVFRDVRLYISTFDAMHPPAVRTFLNATTRRRPLWMQGWGQSETGPLTFRFLTRAAVAARGGRRPTTRDLGHPVPTRTRLRVVDPHTLRPVPRGEPGLILARTRALGLGYLGEQERWSAKVRDGWWNTEDIGERTRWGGVRVLDREIDAVPGMSCVEIEDIVDDRIPEVLECVVLRTPQGPPLPVVATEDGRLDAGEWQRAVRDLPALAPPVVMAWDELPRTGTGKVRRLELRRRLVGSPDA</sequence>
<keyword evidence="3" id="KW-1185">Reference proteome</keyword>
<dbReference type="InterPro" id="IPR045851">
    <property type="entry name" value="AMP-bd_C_sf"/>
</dbReference>
<dbReference type="InterPro" id="IPR042099">
    <property type="entry name" value="ANL_N_sf"/>
</dbReference>
<dbReference type="PANTHER" id="PTHR43767:SF1">
    <property type="entry name" value="NONRIBOSOMAL PEPTIDE SYNTHASE PES1 (EUROFUNG)-RELATED"/>
    <property type="match status" value="1"/>
</dbReference>
<dbReference type="InterPro" id="IPR050237">
    <property type="entry name" value="ATP-dep_AMP-bd_enzyme"/>
</dbReference>
<evidence type="ECO:0000259" key="1">
    <source>
        <dbReference type="Pfam" id="PF00501"/>
    </source>
</evidence>
<comment type="caution">
    <text evidence="2">The sequence shown here is derived from an EMBL/GenBank/DDBJ whole genome shotgun (WGS) entry which is preliminary data.</text>
</comment>
<reference evidence="2 3" key="1">
    <citation type="submission" date="2020-07" db="EMBL/GenBank/DDBJ databases">
        <title>Sequencing the genomes of 1000 actinobacteria strains.</title>
        <authorList>
            <person name="Klenk H.-P."/>
        </authorList>
    </citation>
    <scope>NUCLEOTIDE SEQUENCE [LARGE SCALE GENOMIC DNA]</scope>
    <source>
        <strain evidence="2 3">DSM 45927</strain>
    </source>
</reference>
<gene>
    <name evidence="2" type="ORF">HNR12_003973</name>
</gene>
<dbReference type="Gene3D" id="3.40.50.12780">
    <property type="entry name" value="N-terminal domain of ligase-like"/>
    <property type="match status" value="1"/>
</dbReference>
<proteinExistence type="predicted"/>
<evidence type="ECO:0000313" key="3">
    <source>
        <dbReference type="Proteomes" id="UP000575985"/>
    </source>
</evidence>
<name>A0A853BSJ7_9ACTN</name>
<dbReference type="PROSITE" id="PS00455">
    <property type="entry name" value="AMP_BINDING"/>
    <property type="match status" value="1"/>
</dbReference>
<keyword evidence="2" id="KW-0436">Ligase</keyword>
<dbReference type="InterPro" id="IPR000873">
    <property type="entry name" value="AMP-dep_synth/lig_dom"/>
</dbReference>
<dbReference type="RefSeq" id="WP_179768999.1">
    <property type="nucleotide sequence ID" value="NZ_JACCFO010000001.1"/>
</dbReference>